<protein>
    <submittedName>
        <fullName evidence="2">Uncharacterized protein</fullName>
    </submittedName>
</protein>
<dbReference type="AlphaFoldDB" id="A0A915A2M6"/>
<name>A0A915A2M6_PARUN</name>
<dbReference type="Proteomes" id="UP000887569">
    <property type="component" value="Unplaced"/>
</dbReference>
<sequence>MVLRMGSSSLSNCFRDLMDSGYRAHRVGCKGQKLAQFYSLQQLRLHMNEQIFNHNSVNKKEATRADQGTVNIPTTAE</sequence>
<dbReference type="WBParaSite" id="PgE240_g001_t03">
    <property type="protein sequence ID" value="PgE240_g001_t03"/>
    <property type="gene ID" value="PgE240_g001"/>
</dbReference>
<accession>A0A915A2M6</accession>
<reference evidence="2" key="1">
    <citation type="submission" date="2022-11" db="UniProtKB">
        <authorList>
            <consortium name="WormBaseParasite"/>
        </authorList>
    </citation>
    <scope>IDENTIFICATION</scope>
</reference>
<evidence type="ECO:0000313" key="2">
    <source>
        <dbReference type="WBParaSite" id="PgE240_g001_t03"/>
    </source>
</evidence>
<proteinExistence type="predicted"/>
<keyword evidence="1" id="KW-1185">Reference proteome</keyword>
<organism evidence="1 2">
    <name type="scientific">Parascaris univalens</name>
    <name type="common">Nematode worm</name>
    <dbReference type="NCBI Taxonomy" id="6257"/>
    <lineage>
        <taxon>Eukaryota</taxon>
        <taxon>Metazoa</taxon>
        <taxon>Ecdysozoa</taxon>
        <taxon>Nematoda</taxon>
        <taxon>Chromadorea</taxon>
        <taxon>Rhabditida</taxon>
        <taxon>Spirurina</taxon>
        <taxon>Ascaridomorpha</taxon>
        <taxon>Ascaridoidea</taxon>
        <taxon>Ascarididae</taxon>
        <taxon>Parascaris</taxon>
    </lineage>
</organism>
<evidence type="ECO:0000313" key="1">
    <source>
        <dbReference type="Proteomes" id="UP000887569"/>
    </source>
</evidence>